<sequence length="350" mass="38372">MKKNYPIALLLICCLVGCSDKQPEQFVRSVEVVTPKNMAGDTEKTFSGVVKEAGTINLGFKTPGQIRRIAVDEGDYVRQGQLIASLDDADYKLGVEAAQVQYDQLHDEFQRIERLYRNKSISENDYEKALSGLKQVKIQLQSNQNKLDYTRLYAPTGGYVQAVNFEETEMVDAGTPVVTLMDMSRMEVETDIPFTIYSARDSIKEISCVLPNNGRTENMNIISIIPKADGNQLFKMRLAFSGSNGAALSAGTNVEIRIRLAGNGNLSTKTIPLHALFQENGKTYVWVVDDKSIARKRQVETGGVTASGEAIVVSGLKGSEQIVKAGVDALHDGEKVNIIKKSATNIGDLL</sequence>
<proteinExistence type="inferred from homology"/>
<comment type="similarity">
    <text evidence="1">Belongs to the membrane fusion protein (MFP) (TC 8.A.1) family.</text>
</comment>
<evidence type="ECO:0000313" key="3">
    <source>
        <dbReference type="EMBL" id="HIU39581.1"/>
    </source>
</evidence>
<reference evidence="3" key="1">
    <citation type="submission" date="2020-10" db="EMBL/GenBank/DDBJ databases">
        <authorList>
            <person name="Gilroy R."/>
        </authorList>
    </citation>
    <scope>NUCLEOTIDE SEQUENCE</scope>
    <source>
        <strain evidence="3">17073</strain>
    </source>
</reference>
<dbReference type="Proteomes" id="UP000824076">
    <property type="component" value="Unassembled WGS sequence"/>
</dbReference>
<dbReference type="InterPro" id="IPR006143">
    <property type="entry name" value="RND_pump_MFP"/>
</dbReference>
<accession>A0A9D1LI36</accession>
<name>A0A9D1LI36_9BACT</name>
<dbReference type="GO" id="GO:0015562">
    <property type="term" value="F:efflux transmembrane transporter activity"/>
    <property type="evidence" value="ECO:0007669"/>
    <property type="project" value="TreeGrafter"/>
</dbReference>
<dbReference type="NCBIfam" id="TIGR01730">
    <property type="entry name" value="RND_mfp"/>
    <property type="match status" value="1"/>
</dbReference>
<organism evidence="3 4">
    <name type="scientific">Candidatus Limisoma intestinavium</name>
    <dbReference type="NCBI Taxonomy" id="2840856"/>
    <lineage>
        <taxon>Bacteria</taxon>
        <taxon>Pseudomonadati</taxon>
        <taxon>Bacteroidota</taxon>
        <taxon>Bacteroidia</taxon>
        <taxon>Bacteroidales</taxon>
        <taxon>Candidatus Limisoma</taxon>
    </lineage>
</organism>
<dbReference type="Gene3D" id="2.40.420.20">
    <property type="match status" value="1"/>
</dbReference>
<feature type="domain" description="YknX-like C-terminal permuted SH3-like" evidence="2">
    <location>
        <begin position="269"/>
        <end position="337"/>
    </location>
</feature>
<gene>
    <name evidence="3" type="ORF">IAD18_07955</name>
</gene>
<evidence type="ECO:0000313" key="4">
    <source>
        <dbReference type="Proteomes" id="UP000824076"/>
    </source>
</evidence>
<dbReference type="PANTHER" id="PTHR30469:SF15">
    <property type="entry name" value="HLYD FAMILY OF SECRETION PROTEINS"/>
    <property type="match status" value="1"/>
</dbReference>
<dbReference type="Gene3D" id="2.40.50.100">
    <property type="match status" value="1"/>
</dbReference>
<dbReference type="InterPro" id="IPR058637">
    <property type="entry name" value="YknX-like_C"/>
</dbReference>
<dbReference type="PANTHER" id="PTHR30469">
    <property type="entry name" value="MULTIDRUG RESISTANCE PROTEIN MDTA"/>
    <property type="match status" value="1"/>
</dbReference>
<comment type="caution">
    <text evidence="3">The sequence shown here is derived from an EMBL/GenBank/DDBJ whole genome shotgun (WGS) entry which is preliminary data.</text>
</comment>
<dbReference type="SUPFAM" id="SSF111369">
    <property type="entry name" value="HlyD-like secretion proteins"/>
    <property type="match status" value="1"/>
</dbReference>
<reference evidence="3" key="2">
    <citation type="journal article" date="2021" name="PeerJ">
        <title>Extensive microbial diversity within the chicken gut microbiome revealed by metagenomics and culture.</title>
        <authorList>
            <person name="Gilroy R."/>
            <person name="Ravi A."/>
            <person name="Getino M."/>
            <person name="Pursley I."/>
            <person name="Horton D.L."/>
            <person name="Alikhan N.F."/>
            <person name="Baker D."/>
            <person name="Gharbi K."/>
            <person name="Hall N."/>
            <person name="Watson M."/>
            <person name="Adriaenssens E.M."/>
            <person name="Foster-Nyarko E."/>
            <person name="Jarju S."/>
            <person name="Secka A."/>
            <person name="Antonio M."/>
            <person name="Oren A."/>
            <person name="Chaudhuri R.R."/>
            <person name="La Ragione R."/>
            <person name="Hildebrand F."/>
            <person name="Pallen M.J."/>
        </authorList>
    </citation>
    <scope>NUCLEOTIDE SEQUENCE</scope>
    <source>
        <strain evidence="3">17073</strain>
    </source>
</reference>
<dbReference type="GO" id="GO:1990281">
    <property type="term" value="C:efflux pump complex"/>
    <property type="evidence" value="ECO:0007669"/>
    <property type="project" value="TreeGrafter"/>
</dbReference>
<dbReference type="AlphaFoldDB" id="A0A9D1LI36"/>
<dbReference type="Pfam" id="PF25989">
    <property type="entry name" value="YknX_C"/>
    <property type="match status" value="1"/>
</dbReference>
<evidence type="ECO:0000256" key="1">
    <source>
        <dbReference type="ARBA" id="ARBA00009477"/>
    </source>
</evidence>
<dbReference type="Gene3D" id="1.10.287.470">
    <property type="entry name" value="Helix hairpin bin"/>
    <property type="match status" value="1"/>
</dbReference>
<dbReference type="EMBL" id="DVMS01000223">
    <property type="protein sequence ID" value="HIU39581.1"/>
    <property type="molecule type" value="Genomic_DNA"/>
</dbReference>
<evidence type="ECO:0000259" key="2">
    <source>
        <dbReference type="Pfam" id="PF25989"/>
    </source>
</evidence>
<protein>
    <submittedName>
        <fullName evidence="3">Efflux RND transporter periplasmic adaptor subunit</fullName>
    </submittedName>
</protein>